<evidence type="ECO:0000256" key="5">
    <source>
        <dbReference type="ARBA" id="ARBA00023125"/>
    </source>
</evidence>
<evidence type="ECO:0000256" key="7">
    <source>
        <dbReference type="ARBA" id="ARBA00023239"/>
    </source>
</evidence>
<dbReference type="InterPro" id="IPR035937">
    <property type="entry name" value="FPG_N"/>
</dbReference>
<dbReference type="Gene3D" id="1.10.8.50">
    <property type="match status" value="1"/>
</dbReference>
<keyword evidence="9" id="KW-0326">Glycosidase</keyword>
<reference evidence="12 13" key="1">
    <citation type="submission" date="2024-04" db="EMBL/GenBank/DDBJ databases">
        <authorList>
            <person name="Abashina T."/>
            <person name="Shaikin A."/>
        </authorList>
    </citation>
    <scope>NUCLEOTIDE SEQUENCE [LARGE SCALE GENOMIC DNA]</scope>
    <source>
        <strain evidence="12 13">AAFK</strain>
    </source>
</reference>
<keyword evidence="13" id="KW-1185">Reference proteome</keyword>
<evidence type="ECO:0000256" key="4">
    <source>
        <dbReference type="ARBA" id="ARBA00022801"/>
    </source>
</evidence>
<dbReference type="Pfam" id="PF01149">
    <property type="entry name" value="Fapy_DNA_glyco"/>
    <property type="match status" value="1"/>
</dbReference>
<evidence type="ECO:0000256" key="10">
    <source>
        <dbReference type="SAM" id="MobiDB-lite"/>
    </source>
</evidence>
<dbReference type="PANTHER" id="PTHR22993:SF9">
    <property type="entry name" value="FORMAMIDOPYRIMIDINE-DNA GLYCOSYLASE"/>
    <property type="match status" value="1"/>
</dbReference>
<evidence type="ECO:0000313" key="13">
    <source>
        <dbReference type="Proteomes" id="UP001446205"/>
    </source>
</evidence>
<evidence type="ECO:0000256" key="3">
    <source>
        <dbReference type="ARBA" id="ARBA00022763"/>
    </source>
</evidence>
<dbReference type="InterPro" id="IPR015886">
    <property type="entry name" value="H2TH_FPG"/>
</dbReference>
<evidence type="ECO:0000256" key="9">
    <source>
        <dbReference type="ARBA" id="ARBA00023295"/>
    </source>
</evidence>
<dbReference type="InterPro" id="IPR010979">
    <property type="entry name" value="Ribosomal_uS13-like_H2TH"/>
</dbReference>
<comment type="catalytic activity">
    <reaction evidence="1">
        <text>Hydrolysis of DNA containing ring-opened 7-methylguanine residues, releasing 2,6-diamino-4-hydroxy-5-(N-methyl)formamidopyrimidine.</text>
        <dbReference type="EC" id="3.2.2.23"/>
    </reaction>
</comment>
<keyword evidence="3" id="KW-0227">DNA damage</keyword>
<evidence type="ECO:0000259" key="11">
    <source>
        <dbReference type="PROSITE" id="PS51068"/>
    </source>
</evidence>
<evidence type="ECO:0000256" key="8">
    <source>
        <dbReference type="ARBA" id="ARBA00023268"/>
    </source>
</evidence>
<comment type="similarity">
    <text evidence="2">Belongs to the FPG family.</text>
</comment>
<keyword evidence="4" id="KW-0378">Hydrolase</keyword>
<evidence type="ECO:0000313" key="12">
    <source>
        <dbReference type="EMBL" id="MEK8089381.1"/>
    </source>
</evidence>
<dbReference type="PANTHER" id="PTHR22993">
    <property type="entry name" value="FORMAMIDOPYRIMIDINE-DNA GLYCOSYLASE"/>
    <property type="match status" value="1"/>
</dbReference>
<keyword evidence="7" id="KW-0456">Lyase</keyword>
<dbReference type="InterPro" id="IPR012319">
    <property type="entry name" value="FPG_cat"/>
</dbReference>
<dbReference type="SMART" id="SM01232">
    <property type="entry name" value="H2TH"/>
    <property type="match status" value="1"/>
</dbReference>
<sequence>MPELPEIELLAEKLRQGCLNKPLESIAYHPGKRADALDDGPESLSVLKGAVLSDVARYGPFLFLEWGERILSLHLAGEAQVTLQRGKLDLPGGNYLLLRWQTGQQLLVAAPNLSSRVRLLDESASVDYLLKLGPDPLLDAHCADHLRTAMSRRRTAIRNLLLDESFVAGIGPVWCDEILFQSRVRPDIPVAELRPAERDRILKNVHRVLERAIRCQANPSLLPKTFLTRRKQEDGLCPVCATALTEMPVGGKTAICCARCQAGRTEALAEETSESQSEGLAEAKPDLMLAEIAQDGQEHGPDSPASTPDQETDAPGEPPRSAAPY</sequence>
<evidence type="ECO:0000256" key="2">
    <source>
        <dbReference type="ARBA" id="ARBA00009409"/>
    </source>
</evidence>
<dbReference type="PROSITE" id="PS51068">
    <property type="entry name" value="FPG_CAT"/>
    <property type="match status" value="1"/>
</dbReference>
<protein>
    <submittedName>
        <fullName evidence="12">DNA-formamidopyrimidine glycosylase family protein</fullName>
    </submittedName>
</protein>
<accession>A0ABU9D7M8</accession>
<evidence type="ECO:0000256" key="6">
    <source>
        <dbReference type="ARBA" id="ARBA00023204"/>
    </source>
</evidence>
<feature type="region of interest" description="Disordered" evidence="10">
    <location>
        <begin position="269"/>
        <end position="325"/>
    </location>
</feature>
<comment type="caution">
    <text evidence="12">The sequence shown here is derived from an EMBL/GenBank/DDBJ whole genome shotgun (WGS) entry which is preliminary data.</text>
</comment>
<dbReference type="SMART" id="SM00898">
    <property type="entry name" value="Fapy_DNA_glyco"/>
    <property type="match status" value="1"/>
</dbReference>
<gene>
    <name evidence="12" type="ORF">WOB96_06330</name>
</gene>
<keyword evidence="6" id="KW-0234">DNA repair</keyword>
<feature type="domain" description="Formamidopyrimidine-DNA glycosylase catalytic" evidence="11">
    <location>
        <begin position="2"/>
        <end position="107"/>
    </location>
</feature>
<organism evidence="12 13">
    <name type="scientific">Thermithiobacillus plumbiphilus</name>
    <dbReference type="NCBI Taxonomy" id="1729899"/>
    <lineage>
        <taxon>Bacteria</taxon>
        <taxon>Pseudomonadati</taxon>
        <taxon>Pseudomonadota</taxon>
        <taxon>Acidithiobacillia</taxon>
        <taxon>Acidithiobacillales</taxon>
        <taxon>Thermithiobacillaceae</taxon>
        <taxon>Thermithiobacillus</taxon>
    </lineage>
</organism>
<dbReference type="Pfam" id="PF06831">
    <property type="entry name" value="H2TH"/>
    <property type="match status" value="1"/>
</dbReference>
<name>A0ABU9D7M8_9PROT</name>
<dbReference type="EMBL" id="JBBPCO010000005">
    <property type="protein sequence ID" value="MEK8089381.1"/>
    <property type="molecule type" value="Genomic_DNA"/>
</dbReference>
<evidence type="ECO:0000256" key="1">
    <source>
        <dbReference type="ARBA" id="ARBA00001668"/>
    </source>
</evidence>
<dbReference type="Gene3D" id="3.20.190.10">
    <property type="entry name" value="MutM-like, N-terminal"/>
    <property type="match status" value="1"/>
</dbReference>
<dbReference type="Proteomes" id="UP001446205">
    <property type="component" value="Unassembled WGS sequence"/>
</dbReference>
<dbReference type="RefSeq" id="WP_341370440.1">
    <property type="nucleotide sequence ID" value="NZ_JBBPCO010000005.1"/>
</dbReference>
<dbReference type="SUPFAM" id="SSF46946">
    <property type="entry name" value="S13-like H2TH domain"/>
    <property type="match status" value="1"/>
</dbReference>
<proteinExistence type="inferred from homology"/>
<keyword evidence="8" id="KW-0511">Multifunctional enzyme</keyword>
<dbReference type="SUPFAM" id="SSF81624">
    <property type="entry name" value="N-terminal domain of MutM-like DNA repair proteins"/>
    <property type="match status" value="1"/>
</dbReference>
<keyword evidence="5" id="KW-0238">DNA-binding</keyword>